<dbReference type="AlphaFoldDB" id="A0A1I4CP06"/>
<evidence type="ECO:0000259" key="2">
    <source>
        <dbReference type="Pfam" id="PF22725"/>
    </source>
</evidence>
<dbReference type="Pfam" id="PF01408">
    <property type="entry name" value="GFO_IDH_MocA"/>
    <property type="match status" value="1"/>
</dbReference>
<evidence type="ECO:0000313" key="4">
    <source>
        <dbReference type="Proteomes" id="UP000323300"/>
    </source>
</evidence>
<reference evidence="3 4" key="1">
    <citation type="submission" date="2016-10" db="EMBL/GenBank/DDBJ databases">
        <authorList>
            <person name="Varghese N."/>
            <person name="Submissions S."/>
        </authorList>
    </citation>
    <scope>NUCLEOTIDE SEQUENCE [LARGE SCALE GENOMIC DNA]</scope>
    <source>
        <strain evidence="3 4">DSM 21822</strain>
    </source>
</reference>
<dbReference type="Gene3D" id="3.30.360.10">
    <property type="entry name" value="Dihydrodipicolinate Reductase, domain 2"/>
    <property type="match status" value="1"/>
</dbReference>
<feature type="domain" description="Gfo/Idh/MocA-like oxidoreductase N-terminal" evidence="1">
    <location>
        <begin position="1"/>
        <end position="119"/>
    </location>
</feature>
<organism evidence="3 4">
    <name type="scientific">Neomesorhizobium albiziae</name>
    <dbReference type="NCBI Taxonomy" id="335020"/>
    <lineage>
        <taxon>Bacteria</taxon>
        <taxon>Pseudomonadati</taxon>
        <taxon>Pseudomonadota</taxon>
        <taxon>Alphaproteobacteria</taxon>
        <taxon>Hyphomicrobiales</taxon>
        <taxon>Phyllobacteriaceae</taxon>
        <taxon>Neomesorhizobium</taxon>
    </lineage>
</organism>
<dbReference type="EMBL" id="FOSL01000014">
    <property type="protein sequence ID" value="SFK82992.1"/>
    <property type="molecule type" value="Genomic_DNA"/>
</dbReference>
<dbReference type="SUPFAM" id="SSF51735">
    <property type="entry name" value="NAD(P)-binding Rossmann-fold domains"/>
    <property type="match status" value="1"/>
</dbReference>
<dbReference type="SUPFAM" id="SSF55347">
    <property type="entry name" value="Glyceraldehyde-3-phosphate dehydrogenase-like, C-terminal domain"/>
    <property type="match status" value="1"/>
</dbReference>
<dbReference type="PANTHER" id="PTHR43708:SF8">
    <property type="entry name" value="OXIDOREDUCTASE"/>
    <property type="match status" value="1"/>
</dbReference>
<keyword evidence="4" id="KW-1185">Reference proteome</keyword>
<proteinExistence type="predicted"/>
<dbReference type="GO" id="GO:0000166">
    <property type="term" value="F:nucleotide binding"/>
    <property type="evidence" value="ECO:0007669"/>
    <property type="project" value="InterPro"/>
</dbReference>
<sequence length="342" mass="37488">MNVVLVGCGAMSKAWLDAAREVPEIAIVGLVDLDADRAKARAREYELNGVAIGTNLDAVLDQTQPQAVFDVVVPAARREVAFSALSHHCHLLTEKPLADSPDNALAIVERALQAGRVHAVVQNRRYVANVRRIRRFLDSGAIGAPTSIHADFFVAPHFGGFREEMRHVLLLDMAIHTFDAARYMVNADPKRAFCLEWEPANSWYTQGSSATAVFEFHGGKVFTYRGSWCADGFRTSWEAGWRIVGTRGSLIWDGFDALTAEAARPEREGLFDRVEAIKVPPLDESDRIGGHLGVIQDFVRAVENDTEPETSGADNIKSLGMVFSAIESAETGRRVEIAAEDA</sequence>
<accession>A0A1I4CP06</accession>
<dbReference type="PANTHER" id="PTHR43708">
    <property type="entry name" value="CONSERVED EXPRESSED OXIDOREDUCTASE (EUROFUNG)"/>
    <property type="match status" value="1"/>
</dbReference>
<name>A0A1I4CP06_9HYPH</name>
<dbReference type="InterPro" id="IPR051317">
    <property type="entry name" value="Gfo/Idh/MocA_oxidoreduct"/>
</dbReference>
<dbReference type="InterPro" id="IPR055170">
    <property type="entry name" value="GFO_IDH_MocA-like_dom"/>
</dbReference>
<evidence type="ECO:0000259" key="1">
    <source>
        <dbReference type="Pfam" id="PF01408"/>
    </source>
</evidence>
<protein>
    <submittedName>
        <fullName evidence="3">Predicted dehydrogenase</fullName>
    </submittedName>
</protein>
<dbReference type="InterPro" id="IPR036291">
    <property type="entry name" value="NAD(P)-bd_dom_sf"/>
</dbReference>
<gene>
    <name evidence="3" type="ORF">SAMN04488498_11419</name>
</gene>
<dbReference type="Pfam" id="PF22725">
    <property type="entry name" value="GFO_IDH_MocA_C3"/>
    <property type="match status" value="1"/>
</dbReference>
<feature type="domain" description="GFO/IDH/MocA-like oxidoreductase" evidence="2">
    <location>
        <begin position="130"/>
        <end position="250"/>
    </location>
</feature>
<dbReference type="InterPro" id="IPR000683">
    <property type="entry name" value="Gfo/Idh/MocA-like_OxRdtase_N"/>
</dbReference>
<dbReference type="Gene3D" id="3.40.50.720">
    <property type="entry name" value="NAD(P)-binding Rossmann-like Domain"/>
    <property type="match status" value="1"/>
</dbReference>
<evidence type="ECO:0000313" key="3">
    <source>
        <dbReference type="EMBL" id="SFK82992.1"/>
    </source>
</evidence>
<dbReference type="Proteomes" id="UP000323300">
    <property type="component" value="Unassembled WGS sequence"/>
</dbReference>